<organism evidence="1 3">
    <name type="scientific">Legionella cherrii</name>
    <dbReference type="NCBI Taxonomy" id="28084"/>
    <lineage>
        <taxon>Bacteria</taxon>
        <taxon>Pseudomonadati</taxon>
        <taxon>Pseudomonadota</taxon>
        <taxon>Gammaproteobacteria</taxon>
        <taxon>Legionellales</taxon>
        <taxon>Legionellaceae</taxon>
        <taxon>Legionella</taxon>
    </lineage>
</organism>
<reference evidence="2 4" key="2">
    <citation type="submission" date="2018-12" db="EMBL/GenBank/DDBJ databases">
        <authorList>
            <consortium name="Pathogen Informatics"/>
        </authorList>
    </citation>
    <scope>NUCLEOTIDE SEQUENCE [LARGE SCALE GENOMIC DNA]</scope>
    <source>
        <strain evidence="2 4">NCTC11976</strain>
    </source>
</reference>
<dbReference type="EMBL" id="LR134173">
    <property type="protein sequence ID" value="VEB37405.1"/>
    <property type="molecule type" value="Genomic_DNA"/>
</dbReference>
<protein>
    <submittedName>
        <fullName evidence="1">Uncharacterized protein</fullName>
    </submittedName>
</protein>
<dbReference type="AlphaFoldDB" id="A0A0W0S839"/>
<gene>
    <name evidence="1" type="ORF">Lche_1526</name>
    <name evidence="2" type="ORF">NCTC11976_02200</name>
</gene>
<evidence type="ECO:0000313" key="1">
    <source>
        <dbReference type="EMBL" id="KTC79506.1"/>
    </source>
</evidence>
<proteinExistence type="predicted"/>
<evidence type="ECO:0000313" key="2">
    <source>
        <dbReference type="EMBL" id="VEB37405.1"/>
    </source>
</evidence>
<dbReference type="RefSeq" id="WP_028380614.1">
    <property type="nucleotide sequence ID" value="NZ_CAAAIT010000001.1"/>
</dbReference>
<dbReference type="Proteomes" id="UP000277577">
    <property type="component" value="Chromosome"/>
</dbReference>
<dbReference type="OrthoDB" id="5652138at2"/>
<dbReference type="Proteomes" id="UP000054921">
    <property type="component" value="Unassembled WGS sequence"/>
</dbReference>
<accession>A0A0W0S839</accession>
<dbReference type="EMBL" id="LNXW01000013">
    <property type="protein sequence ID" value="KTC79506.1"/>
    <property type="molecule type" value="Genomic_DNA"/>
</dbReference>
<name>A0A0W0S839_9GAMM</name>
<dbReference type="PATRIC" id="fig|28084.5.peg.1658"/>
<sequence length="84" mass="9636">MQDGFEYINQLPHVIKSEVTQFLPTKDAIICSIISIGNHDLFRNQYLTTLHRARKLLHQVVRGNHQAVAKMLEKNPALMHMSGK</sequence>
<evidence type="ECO:0000313" key="3">
    <source>
        <dbReference type="Proteomes" id="UP000054921"/>
    </source>
</evidence>
<evidence type="ECO:0000313" key="4">
    <source>
        <dbReference type="Proteomes" id="UP000277577"/>
    </source>
</evidence>
<reference evidence="1 3" key="1">
    <citation type="submission" date="2015-11" db="EMBL/GenBank/DDBJ databases">
        <title>Genomic analysis of 38 Legionella species identifies large and diverse effector repertoires.</title>
        <authorList>
            <person name="Burstein D."/>
            <person name="Amaro F."/>
            <person name="Zusman T."/>
            <person name="Lifshitz Z."/>
            <person name="Cohen O."/>
            <person name="Gilbert J.A."/>
            <person name="Pupko T."/>
            <person name="Shuman H.A."/>
            <person name="Segal G."/>
        </authorList>
    </citation>
    <scope>NUCLEOTIDE SEQUENCE [LARGE SCALE GENOMIC DNA]</scope>
    <source>
        <strain evidence="1 3">ORW</strain>
    </source>
</reference>
<keyword evidence="4" id="KW-1185">Reference proteome</keyword>